<dbReference type="Pfam" id="PF13457">
    <property type="entry name" value="GW"/>
    <property type="match status" value="1"/>
</dbReference>
<dbReference type="InterPro" id="IPR025987">
    <property type="entry name" value="GW_dom"/>
</dbReference>
<dbReference type="PROSITE" id="PS51780">
    <property type="entry name" value="GW"/>
    <property type="match status" value="1"/>
</dbReference>
<name>A0AB74DZC1_STAAU</name>
<gene>
    <name evidence="4" type="ORF">EIG94_17820</name>
</gene>
<dbReference type="EMBL" id="RQTC01000867">
    <property type="protein sequence ID" value="RZH86753.1"/>
    <property type="molecule type" value="Genomic_DNA"/>
</dbReference>
<evidence type="ECO:0000259" key="3">
    <source>
        <dbReference type="PROSITE" id="PS51780"/>
    </source>
</evidence>
<dbReference type="Gene3D" id="2.30.30.170">
    <property type="match status" value="2"/>
</dbReference>
<feature type="non-terminal residue" evidence="4">
    <location>
        <position position="149"/>
    </location>
</feature>
<sequence>VSKAYLVDTAKPTPTPTPKPSTPTTNNKLTVSSLNGVAQINAKNNGLFTTVYDKTGKPTKEVQKTFAVTKEASLGGNKFYLVKDYNSPTLIGWVKQGDVIYNNAKSPVNVMQTYTVKPGTKLYSVPWGTYKQEAGAVSGTGNQTFKATK</sequence>
<dbReference type="AlphaFoldDB" id="A0AB74DZC1"/>
<reference evidence="4 5" key="1">
    <citation type="submission" date="2018-11" db="EMBL/GenBank/DDBJ databases">
        <title>Genomic profiling of Staphylococcus species from a Poultry farm system in KwaZulu-Natal, South Africa.</title>
        <authorList>
            <person name="Amoako D.G."/>
            <person name="Somboro A.M."/>
            <person name="Abia A.L.K."/>
            <person name="Bester L.A."/>
            <person name="Essack S.Y."/>
        </authorList>
    </citation>
    <scope>NUCLEOTIDE SEQUENCE [LARGE SCALE GENOMIC DNA]</scope>
    <source>
        <strain evidence="4 5">SA9</strain>
    </source>
</reference>
<feature type="domain" description="GW" evidence="3">
    <location>
        <begin position="30"/>
        <end position="104"/>
    </location>
</feature>
<dbReference type="RefSeq" id="WP_207217473.1">
    <property type="nucleotide sequence ID" value="NZ_RQTC01000867.1"/>
</dbReference>
<dbReference type="Proteomes" id="UP000293434">
    <property type="component" value="Unassembled WGS sequence"/>
</dbReference>
<feature type="non-terminal residue" evidence="4">
    <location>
        <position position="1"/>
    </location>
</feature>
<organism evidence="4 5">
    <name type="scientific">Staphylococcus aureus</name>
    <dbReference type="NCBI Taxonomy" id="1280"/>
    <lineage>
        <taxon>Bacteria</taxon>
        <taxon>Bacillati</taxon>
        <taxon>Bacillota</taxon>
        <taxon>Bacilli</taxon>
        <taxon>Bacillales</taxon>
        <taxon>Staphylococcaceae</taxon>
        <taxon>Staphylococcus</taxon>
    </lineage>
</organism>
<evidence type="ECO:0000313" key="4">
    <source>
        <dbReference type="EMBL" id="RZH86753.1"/>
    </source>
</evidence>
<feature type="region of interest" description="Disordered" evidence="2">
    <location>
        <begin position="1"/>
        <end position="26"/>
    </location>
</feature>
<proteinExistence type="predicted"/>
<dbReference type="InterPro" id="IPR038200">
    <property type="entry name" value="GW_dom_sf"/>
</dbReference>
<evidence type="ECO:0000256" key="1">
    <source>
        <dbReference type="ARBA" id="ARBA00022729"/>
    </source>
</evidence>
<evidence type="ECO:0000313" key="5">
    <source>
        <dbReference type="Proteomes" id="UP000293434"/>
    </source>
</evidence>
<keyword evidence="1" id="KW-0732">Signal</keyword>
<comment type="caution">
    <text evidence="4">The sequence shown here is derived from an EMBL/GenBank/DDBJ whole genome shotgun (WGS) entry which is preliminary data.</text>
</comment>
<accession>A0AB74DZC1</accession>
<protein>
    <submittedName>
        <fullName evidence="4">Mannosyl-glycoprotein endo-beta-N-acetylglucosamidase</fullName>
    </submittedName>
</protein>
<evidence type="ECO:0000256" key="2">
    <source>
        <dbReference type="SAM" id="MobiDB-lite"/>
    </source>
</evidence>